<proteinExistence type="predicted"/>
<evidence type="ECO:0000313" key="2">
    <source>
        <dbReference type="Proteomes" id="UP001172386"/>
    </source>
</evidence>
<protein>
    <submittedName>
        <fullName evidence="1">Uncharacterized protein</fullName>
    </submittedName>
</protein>
<dbReference type="Proteomes" id="UP001172386">
    <property type="component" value="Unassembled WGS sequence"/>
</dbReference>
<comment type="caution">
    <text evidence="1">The sequence shown here is derived from an EMBL/GenBank/DDBJ whole genome shotgun (WGS) entry which is preliminary data.</text>
</comment>
<organism evidence="1 2">
    <name type="scientific">Neophaeococcomyces mojaviensis</name>
    <dbReference type="NCBI Taxonomy" id="3383035"/>
    <lineage>
        <taxon>Eukaryota</taxon>
        <taxon>Fungi</taxon>
        <taxon>Dikarya</taxon>
        <taxon>Ascomycota</taxon>
        <taxon>Pezizomycotina</taxon>
        <taxon>Eurotiomycetes</taxon>
        <taxon>Chaetothyriomycetidae</taxon>
        <taxon>Chaetothyriales</taxon>
        <taxon>Chaetothyriales incertae sedis</taxon>
        <taxon>Neophaeococcomyces</taxon>
    </lineage>
</organism>
<reference evidence="1" key="1">
    <citation type="submission" date="2022-10" db="EMBL/GenBank/DDBJ databases">
        <title>Culturing micro-colonial fungi from biological soil crusts in the Mojave desert and describing Neophaeococcomyces mojavensis, and introducing the new genera and species Taxawa tesnikishii.</title>
        <authorList>
            <person name="Kurbessoian T."/>
            <person name="Stajich J.E."/>
        </authorList>
    </citation>
    <scope>NUCLEOTIDE SEQUENCE</scope>
    <source>
        <strain evidence="1">JES_112</strain>
    </source>
</reference>
<gene>
    <name evidence="1" type="ORF">H2198_000740</name>
</gene>
<keyword evidence="2" id="KW-1185">Reference proteome</keyword>
<dbReference type="EMBL" id="JAPDRQ010000008">
    <property type="protein sequence ID" value="KAJ9663475.1"/>
    <property type="molecule type" value="Genomic_DNA"/>
</dbReference>
<name>A0ACC3AIR3_9EURO</name>
<evidence type="ECO:0000313" key="1">
    <source>
        <dbReference type="EMBL" id="KAJ9663475.1"/>
    </source>
</evidence>
<accession>A0ACC3AIR3</accession>
<sequence>MSFTSQESTISNETFGKDVSFKLHQLTGSMSISPSGRDVVLGSKEGLHIIDLDSPWSLPRFLPHRTPWEVADVQWSPFADRDYWVASTSNQKALVWNLEARGWRNSIEYVLHGHTRAITDINFSAHHKDKLATCAVDSFVHCWDLRAPDRPAVSFSDWFAGATQVKWSRQDEHVVASAHDKYLHIWDDRKGAYPARTIEAHNTKIYGIDWNRFEPSKIVTCSLDKTIKFWDTNNDEDVPEKIIETSFPVWRARHTPFGWGLMVMPQRGNGNLHLYDRRSLNGHIEPVQVFPGHKGQVKEFLWRAFGTVKEGVDHRDFQLVSWGTDRELRLHAVSKTTLGAVGYEKGHSKPQRLRFTRRGARYRTFRDEVQEIDLPFGAPARADSFPASNQFLRVKGRASTTFGMSKAPLSQFKGWLQAGKRDRRTGMHGKGVVRPDTDPISWMKNVKIASTDTDALADEITQVGDKFKKVEFETVDMSQRKATLSLQSPWGEQGMSVYTRVDFRFPKTYPKEAQAILHLQRTNLIKPEVHKKISADMQRIAEMHLSRGRGCVEAVVRFLLREQSLEQVMNWIMRDSMTDSKIIEAASMAEDASDDSDDDQLDTVPDVSNASGGNRVPLAKRCGAMWCENGKLACFFLPKSAEPSSLLSTLGTGQLDEAESSKLFGGFGRFEMDSPSRKAKDASNIMNDETNSNASDEESMFSSSSSSSSDSSAAFGVQAKFVPWQRMTVDSLQRSKSMDGSQKSTILEGVKAAETGRNAFWIIHDLTELLPSKQVTAQDYQINGDVATVCEQNAQVAARNMQEDIASIWRLTALTLNSPSANQISEATRTNPDLLLLTKRVSLTVNHHPTTLKIQNHAAALHEGQPADILQTGSLLGMQYLVPVLLEIFERAGNVQMLALLSAVFILAQESISLEALKKSRISPDASQVRISPSDSNTGSQTFLHGLAGRADSPRRGGSIAVQDPRLSILGETNPVNAELSTSMPTSTLHTGYFDNSQASSGALSVIAHDPSGFVSTIHSTSGSIAGSPENHRNISRRSEFSIATASLFALTKSSTVSSLGQVTSSDRPHLQQSSKSLKASPEDSYLNDSKSRLRSSLSLANVSSYKNESTRNAQLGKGRVKSILKNSGNATPVQKVAKKKKLKTKFTNTASFSSEQHASPIILPIDMYPSCLNYIKQYITLLEVWRLWPQRAEMQQVYTRTTTMLEKLLYGTNAVTRPISGERGLEIRRCCSTCGGTLVPIEKNGTPIGWDCVSDECTSGKSKPSKRQTCSICETVATGLCIPCLQCGHLTCYDCAQGWFMQGSDNNRKRSNSSTMSAAKSHTSADNENIYLACPTGCGCTCSTLTSIAVPYPTTSHDKLDELLIAPPLTPRSEGYQESSRTSSTVHETRIHRGQSVGGADNSARNALLAFNLNRTRSISSSKTGSTAVPGIESGSDRERGGGNGRRTRDNSISVVDELLPWAGDRNASLGRGVGGGLSRGLRNVGSDATIRKL</sequence>